<dbReference type="RefSeq" id="WP_343971275.1">
    <property type="nucleotide sequence ID" value="NZ_BAAAHK010000008.1"/>
</dbReference>
<proteinExistence type="predicted"/>
<evidence type="ECO:0000313" key="2">
    <source>
        <dbReference type="Proteomes" id="UP001500542"/>
    </source>
</evidence>
<comment type="caution">
    <text evidence="1">The sequence shown here is derived from an EMBL/GenBank/DDBJ whole genome shotgun (WGS) entry which is preliminary data.</text>
</comment>
<protein>
    <submittedName>
        <fullName evidence="1">Uncharacterized protein</fullName>
    </submittedName>
</protein>
<reference evidence="2" key="1">
    <citation type="journal article" date="2019" name="Int. J. Syst. Evol. Microbiol.">
        <title>The Global Catalogue of Microorganisms (GCM) 10K type strain sequencing project: providing services to taxonomists for standard genome sequencing and annotation.</title>
        <authorList>
            <consortium name="The Broad Institute Genomics Platform"/>
            <consortium name="The Broad Institute Genome Sequencing Center for Infectious Disease"/>
            <person name="Wu L."/>
            <person name="Ma J."/>
        </authorList>
    </citation>
    <scope>NUCLEOTIDE SEQUENCE [LARGE SCALE GENOMIC DNA]</scope>
    <source>
        <strain evidence="2">JCM 10977</strain>
    </source>
</reference>
<dbReference type="EMBL" id="BAAAHK010000008">
    <property type="protein sequence ID" value="GAA0943875.1"/>
    <property type="molecule type" value="Genomic_DNA"/>
</dbReference>
<name>A0ABP4B579_9ACTN</name>
<keyword evidence="2" id="KW-1185">Reference proteome</keyword>
<dbReference type="Proteomes" id="UP001500542">
    <property type="component" value="Unassembled WGS sequence"/>
</dbReference>
<accession>A0ABP4B579</accession>
<organism evidence="1 2">
    <name type="scientific">Kribbella koreensis</name>
    <dbReference type="NCBI Taxonomy" id="57909"/>
    <lineage>
        <taxon>Bacteria</taxon>
        <taxon>Bacillati</taxon>
        <taxon>Actinomycetota</taxon>
        <taxon>Actinomycetes</taxon>
        <taxon>Propionibacteriales</taxon>
        <taxon>Kribbellaceae</taxon>
        <taxon>Kribbella</taxon>
    </lineage>
</organism>
<sequence>MSPEDVTETWDFDERAVQISALVRRRPTLDGGISVDAATRSVVVRLVGSVDEPSRSVRRLMESVLAAAGDLTVEFRSVRYSRTKLSRLADKLFHDPELRGISGGWNTDANQIEVMVRLDLDNSQYLLDRLRGLEDERIRIVAFTPTPHDWGRRPRARPAADRVDEATAPVELPGLSVQRLIAVEAMQALLTGTLEIDESTNCLMLRRGGTLVEVAWPWRWSVEIRSGEVALLDERGETVCWVGEEIAIGGGTVDAGPADIESCAGYQWVFLASGSVEVVE</sequence>
<evidence type="ECO:0000313" key="1">
    <source>
        <dbReference type="EMBL" id="GAA0943875.1"/>
    </source>
</evidence>
<gene>
    <name evidence="1" type="ORF">GCM10009554_37570</name>
</gene>